<proteinExistence type="predicted"/>
<feature type="transmembrane region" description="Helical" evidence="1">
    <location>
        <begin position="147"/>
        <end position="165"/>
    </location>
</feature>
<dbReference type="STRING" id="1527607.SAMN05428957_102462"/>
<dbReference type="AlphaFoldDB" id="A0A1G9QNS4"/>
<name>A0A1G9QNS4_9BURK</name>
<dbReference type="GO" id="GO:0016020">
    <property type="term" value="C:membrane"/>
    <property type="evidence" value="ECO:0007669"/>
    <property type="project" value="InterPro"/>
</dbReference>
<dbReference type="PIRSF" id="PIRSF038991">
    <property type="entry name" value="Protein_AbrB"/>
    <property type="match status" value="1"/>
</dbReference>
<feature type="transmembrane region" description="Helical" evidence="1">
    <location>
        <begin position="117"/>
        <end position="135"/>
    </location>
</feature>
<dbReference type="InterPro" id="IPR017516">
    <property type="entry name" value="AbrB_dup"/>
</dbReference>
<keyword evidence="1" id="KW-0472">Membrane</keyword>
<keyword evidence="1" id="KW-1133">Transmembrane helix</keyword>
<dbReference type="RefSeq" id="WP_091567323.1">
    <property type="nucleotide sequence ID" value="NZ_FNHP01000002.1"/>
</dbReference>
<keyword evidence="3" id="KW-1185">Reference proteome</keyword>
<evidence type="ECO:0000313" key="2">
    <source>
        <dbReference type="EMBL" id="SDM12659.1"/>
    </source>
</evidence>
<feature type="transmembrane region" description="Helical" evidence="1">
    <location>
        <begin position="177"/>
        <end position="196"/>
    </location>
</feature>
<organism evidence="2 3">
    <name type="scientific">Oryzisolibacter propanilivorax</name>
    <dbReference type="NCBI Taxonomy" id="1527607"/>
    <lineage>
        <taxon>Bacteria</taxon>
        <taxon>Pseudomonadati</taxon>
        <taxon>Pseudomonadota</taxon>
        <taxon>Betaproteobacteria</taxon>
        <taxon>Burkholderiales</taxon>
        <taxon>Comamonadaceae</taxon>
        <taxon>Oryzisolibacter</taxon>
    </lineage>
</organism>
<sequence length="354" mass="36347">MGFGRLRAWGALALCSALLAAALLALHVPAAVLLACMLCAIALALRGTQLALPRRLFGWGQGLLGCLMAQSLQPRHLGPLLQRWPLFLAATLVLIAASTLLGWWLMKRRVMPGTTALWGMSPGAASAMVVLAEHYGADARLVAVMQYTRVLLVTLAAAAVARLAGGAHPLASAGTDWWAAPDAAGLLLTAALVLGGSWLARRLHIAGGAMVLPLLAATLAQALWDVQPALPPLLLLAAYAAIGWSVGLRFTRAIALHALRALPQVLLSTLALMLAGLATGAALVWGAGVAPLSAYLATSPGGADSMVVIAATSAVDASFVMAMQLARFLIVLAVGPGITRRLARASGAQPAPPL</sequence>
<dbReference type="EMBL" id="FNHP01000002">
    <property type="protein sequence ID" value="SDM12659.1"/>
    <property type="molecule type" value="Genomic_DNA"/>
</dbReference>
<feature type="transmembrane region" description="Helical" evidence="1">
    <location>
        <begin position="84"/>
        <end position="105"/>
    </location>
</feature>
<feature type="transmembrane region" description="Helical" evidence="1">
    <location>
        <begin position="230"/>
        <end position="250"/>
    </location>
</feature>
<dbReference type="InterPro" id="IPR007820">
    <property type="entry name" value="AbrB_fam"/>
</dbReference>
<evidence type="ECO:0000313" key="3">
    <source>
        <dbReference type="Proteomes" id="UP000198552"/>
    </source>
</evidence>
<accession>A0A1G9QNS4</accession>
<dbReference type="Pfam" id="PF05145">
    <property type="entry name" value="AbrB"/>
    <property type="match status" value="1"/>
</dbReference>
<evidence type="ECO:0000256" key="1">
    <source>
        <dbReference type="SAM" id="Phobius"/>
    </source>
</evidence>
<gene>
    <name evidence="2" type="ORF">SAMN05428957_102462</name>
</gene>
<reference evidence="3" key="1">
    <citation type="submission" date="2016-10" db="EMBL/GenBank/DDBJ databases">
        <authorList>
            <person name="Varghese N."/>
            <person name="Submissions S."/>
        </authorList>
    </citation>
    <scope>NUCLEOTIDE SEQUENCE [LARGE SCALE GENOMIC DNA]</scope>
    <source>
        <strain evidence="3">EPL6</strain>
    </source>
</reference>
<feature type="transmembrane region" description="Helical" evidence="1">
    <location>
        <begin position="203"/>
        <end position="224"/>
    </location>
</feature>
<dbReference type="NCBIfam" id="TIGR03082">
    <property type="entry name" value="Gneg_AbrB_dup"/>
    <property type="match status" value="2"/>
</dbReference>
<feature type="transmembrane region" description="Helical" evidence="1">
    <location>
        <begin position="262"/>
        <end position="287"/>
    </location>
</feature>
<dbReference type="Proteomes" id="UP000198552">
    <property type="component" value="Unassembled WGS sequence"/>
</dbReference>
<keyword evidence="1" id="KW-0812">Transmembrane</keyword>
<feature type="transmembrane region" description="Helical" evidence="1">
    <location>
        <begin position="307"/>
        <end position="334"/>
    </location>
</feature>
<dbReference type="PANTHER" id="PTHR38457">
    <property type="entry name" value="REGULATOR ABRB-RELATED"/>
    <property type="match status" value="1"/>
</dbReference>
<dbReference type="PANTHER" id="PTHR38457:SF1">
    <property type="entry name" value="REGULATOR ABRB-RELATED"/>
    <property type="match status" value="1"/>
</dbReference>
<evidence type="ECO:0008006" key="4">
    <source>
        <dbReference type="Google" id="ProtNLM"/>
    </source>
</evidence>
<dbReference type="GO" id="GO:0010468">
    <property type="term" value="P:regulation of gene expression"/>
    <property type="evidence" value="ECO:0007669"/>
    <property type="project" value="InterPro"/>
</dbReference>
<dbReference type="OrthoDB" id="9809910at2"/>
<protein>
    <recommendedName>
        <fullName evidence="4">Ammonia monooxygenase</fullName>
    </recommendedName>
</protein>